<dbReference type="InterPro" id="IPR050698">
    <property type="entry name" value="MBL"/>
</dbReference>
<dbReference type="InterPro" id="IPR001279">
    <property type="entry name" value="Metallo-B-lactamas"/>
</dbReference>
<dbReference type="AlphaFoldDB" id="A0A832DM07"/>
<dbReference type="Gene3D" id="3.40.50.10890">
    <property type="match status" value="1"/>
</dbReference>
<keyword evidence="1 4" id="KW-0378">Hydrolase</keyword>
<dbReference type="InterPro" id="IPR022712">
    <property type="entry name" value="Beta_Casp"/>
</dbReference>
<evidence type="ECO:0000259" key="3">
    <source>
        <dbReference type="SMART" id="SM01027"/>
    </source>
</evidence>
<evidence type="ECO:0000259" key="2">
    <source>
        <dbReference type="SMART" id="SM00849"/>
    </source>
</evidence>
<dbReference type="Pfam" id="PF10996">
    <property type="entry name" value="Beta-Casp"/>
    <property type="match status" value="1"/>
</dbReference>
<dbReference type="SMART" id="SM00849">
    <property type="entry name" value="Lactamase_B"/>
    <property type="match status" value="1"/>
</dbReference>
<dbReference type="PANTHER" id="PTHR11203:SF37">
    <property type="entry name" value="INTEGRATOR COMPLEX SUBUNIT 11"/>
    <property type="match status" value="1"/>
</dbReference>
<feature type="domain" description="Metallo-beta-lactamase" evidence="2">
    <location>
        <begin position="14"/>
        <end position="236"/>
    </location>
</feature>
<protein>
    <submittedName>
        <fullName evidence="4">MBL fold metallo-hydrolase</fullName>
    </submittedName>
</protein>
<feature type="domain" description="Beta-Casp" evidence="3">
    <location>
        <begin position="249"/>
        <end position="366"/>
    </location>
</feature>
<comment type="caution">
    <text evidence="4">The sequence shown here is derived from an EMBL/GenBank/DDBJ whole genome shotgun (WGS) entry which is preliminary data.</text>
</comment>
<evidence type="ECO:0000256" key="1">
    <source>
        <dbReference type="ARBA" id="ARBA00022801"/>
    </source>
</evidence>
<sequence>MISFLPVGGGNEIGANCFYLNINGNGIILDCGIHPQKTGFESLPKFELLENKSTDYVLITHAHQDHIAALPFLIKKFPHLKIYSTPQTRALAELTLHNAVSILKKEISDEQFEFYSHDEVDLLIKMINYNEYEKEFLLQSFHQNKEANVIANFYDAGHILGSAGILLDNNGYKIFYTGDINLSHQAIQTSALLPKTKVDTLILETTYGATDSSKLFSWQKEAERFAKEANKILTSGGSILIPVFALGKLQELLATIWLLMLKGKLSQVDIFTGGIGTKINRVYDYNRYVVNRVDKEFELSSIPQNDYSQLNSPDDLFKNPSIVLASSGMMIKGTTSYDLAKRFLLQRNSAIFTVGYMDENTPGYKIANSRKGEKIFLEESDKAIEVKCEIKNFRFSAHAKREELISIVKKLKPENVILVHGDEEAINWMGKEILSNFKGTKVHATNCCKEIVL</sequence>
<organism evidence="4">
    <name type="scientific">Ignavibacterium album</name>
    <dbReference type="NCBI Taxonomy" id="591197"/>
    <lineage>
        <taxon>Bacteria</taxon>
        <taxon>Pseudomonadati</taxon>
        <taxon>Ignavibacteriota</taxon>
        <taxon>Ignavibacteria</taxon>
        <taxon>Ignavibacteriales</taxon>
        <taxon>Ignavibacteriaceae</taxon>
        <taxon>Ignavibacterium</taxon>
    </lineage>
</organism>
<dbReference type="InterPro" id="IPR036866">
    <property type="entry name" value="RibonucZ/Hydroxyglut_hydro"/>
</dbReference>
<reference evidence="4" key="1">
    <citation type="journal article" date="2020" name="mSystems">
        <title>Genome- and Community-Level Interaction Insights into Carbon Utilization and Element Cycling Functions of Hydrothermarchaeota in Hydrothermal Sediment.</title>
        <authorList>
            <person name="Zhou Z."/>
            <person name="Liu Y."/>
            <person name="Xu W."/>
            <person name="Pan J."/>
            <person name="Luo Z.H."/>
            <person name="Li M."/>
        </authorList>
    </citation>
    <scope>NUCLEOTIDE SEQUENCE [LARGE SCALE GENOMIC DNA]</scope>
    <source>
        <strain evidence="4">SpSt-500</strain>
    </source>
</reference>
<dbReference type="Gene3D" id="3.60.15.10">
    <property type="entry name" value="Ribonuclease Z/Hydroxyacylglutathione hydrolase-like"/>
    <property type="match status" value="1"/>
</dbReference>
<dbReference type="GO" id="GO:0004521">
    <property type="term" value="F:RNA endonuclease activity"/>
    <property type="evidence" value="ECO:0007669"/>
    <property type="project" value="TreeGrafter"/>
</dbReference>
<proteinExistence type="predicted"/>
<accession>A0A832DM07</accession>
<dbReference type="SMART" id="SM01027">
    <property type="entry name" value="Beta-Casp"/>
    <property type="match status" value="1"/>
</dbReference>
<dbReference type="PANTHER" id="PTHR11203">
    <property type="entry name" value="CLEAVAGE AND POLYADENYLATION SPECIFICITY FACTOR FAMILY MEMBER"/>
    <property type="match status" value="1"/>
</dbReference>
<dbReference type="CDD" id="cd16295">
    <property type="entry name" value="TTHA0252-CPSF-like_MBL-fold"/>
    <property type="match status" value="1"/>
</dbReference>
<evidence type="ECO:0000313" key="4">
    <source>
        <dbReference type="EMBL" id="HGT47241.1"/>
    </source>
</evidence>
<gene>
    <name evidence="4" type="ORF">ENS56_04355</name>
</gene>
<dbReference type="Pfam" id="PF16661">
    <property type="entry name" value="Lactamase_B_6"/>
    <property type="match status" value="1"/>
</dbReference>
<dbReference type="EMBL" id="DSVI01000005">
    <property type="protein sequence ID" value="HGT47241.1"/>
    <property type="molecule type" value="Genomic_DNA"/>
</dbReference>
<dbReference type="GO" id="GO:0016787">
    <property type="term" value="F:hydrolase activity"/>
    <property type="evidence" value="ECO:0007669"/>
    <property type="project" value="UniProtKB-KW"/>
</dbReference>
<dbReference type="SUPFAM" id="SSF56281">
    <property type="entry name" value="Metallo-hydrolase/oxidoreductase"/>
    <property type="match status" value="1"/>
</dbReference>
<dbReference type="Pfam" id="PF07521">
    <property type="entry name" value="RMMBL"/>
    <property type="match status" value="1"/>
</dbReference>
<name>A0A832DM07_9BACT</name>
<dbReference type="InterPro" id="IPR011108">
    <property type="entry name" value="RMMBL"/>
</dbReference>